<proteinExistence type="inferred from homology"/>
<dbReference type="EMBL" id="MU853341">
    <property type="protein sequence ID" value="KAK4112696.1"/>
    <property type="molecule type" value="Genomic_DNA"/>
</dbReference>
<name>A0AAN6TEG7_9PEZI</name>
<reference evidence="5" key="2">
    <citation type="submission" date="2023-05" db="EMBL/GenBank/DDBJ databases">
        <authorList>
            <consortium name="Lawrence Berkeley National Laboratory"/>
            <person name="Steindorff A."/>
            <person name="Hensen N."/>
            <person name="Bonometti L."/>
            <person name="Westerberg I."/>
            <person name="Brannstrom I.O."/>
            <person name="Guillou S."/>
            <person name="Cros-Aarteil S."/>
            <person name="Calhoun S."/>
            <person name="Haridas S."/>
            <person name="Kuo A."/>
            <person name="Mondo S."/>
            <person name="Pangilinan J."/>
            <person name="Riley R."/>
            <person name="Labutti K."/>
            <person name="Andreopoulos B."/>
            <person name="Lipzen A."/>
            <person name="Chen C."/>
            <person name="Yanf M."/>
            <person name="Daum C."/>
            <person name="Ng V."/>
            <person name="Clum A."/>
            <person name="Ohm R."/>
            <person name="Martin F."/>
            <person name="Silar P."/>
            <person name="Natvig D."/>
            <person name="Lalanne C."/>
            <person name="Gautier V."/>
            <person name="Ament-Velasquez S.L."/>
            <person name="Kruys A."/>
            <person name="Hutchinson M.I."/>
            <person name="Powell A.J."/>
            <person name="Barry K."/>
            <person name="Miller A.N."/>
            <person name="Grigoriev I.V."/>
            <person name="Debuchy R."/>
            <person name="Gladieux P."/>
            <person name="Thoren M.H."/>
            <person name="Johannesson H."/>
        </authorList>
    </citation>
    <scope>NUCLEOTIDE SEQUENCE</scope>
    <source>
        <strain evidence="5">CBS 508.74</strain>
    </source>
</reference>
<evidence type="ECO:0000256" key="3">
    <source>
        <dbReference type="ARBA" id="ARBA00023002"/>
    </source>
</evidence>
<gene>
    <name evidence="5" type="ORF">N656DRAFT_829004</name>
</gene>
<dbReference type="CDD" id="cd05259">
    <property type="entry name" value="PCBER_SDR_a"/>
    <property type="match status" value="1"/>
</dbReference>
<dbReference type="InterPro" id="IPR036291">
    <property type="entry name" value="NAD(P)-bd_dom_sf"/>
</dbReference>
<feature type="domain" description="NmrA-like" evidence="4">
    <location>
        <begin position="5"/>
        <end position="307"/>
    </location>
</feature>
<keyword evidence="2" id="KW-0521">NADP</keyword>
<dbReference type="PANTHER" id="PTHR47706:SF4">
    <property type="entry name" value="NMRA-LIKE DOMAIN-CONTAINING PROTEIN"/>
    <property type="match status" value="1"/>
</dbReference>
<dbReference type="InterPro" id="IPR051609">
    <property type="entry name" value="NmrA/Isoflavone_reductase-like"/>
</dbReference>
<dbReference type="GeneID" id="89942692"/>
<dbReference type="InterPro" id="IPR045312">
    <property type="entry name" value="PCBER-like"/>
</dbReference>
<dbReference type="InterPro" id="IPR008030">
    <property type="entry name" value="NmrA-like"/>
</dbReference>
<evidence type="ECO:0000259" key="4">
    <source>
        <dbReference type="Pfam" id="PF05368"/>
    </source>
</evidence>
<evidence type="ECO:0000313" key="5">
    <source>
        <dbReference type="EMBL" id="KAK4112696.1"/>
    </source>
</evidence>
<dbReference type="AlphaFoldDB" id="A0AAN6TEG7"/>
<dbReference type="GO" id="GO:0016491">
    <property type="term" value="F:oxidoreductase activity"/>
    <property type="evidence" value="ECO:0007669"/>
    <property type="project" value="UniProtKB-KW"/>
</dbReference>
<accession>A0AAN6TEG7</accession>
<organism evidence="5 6">
    <name type="scientific">Canariomyces notabilis</name>
    <dbReference type="NCBI Taxonomy" id="2074819"/>
    <lineage>
        <taxon>Eukaryota</taxon>
        <taxon>Fungi</taxon>
        <taxon>Dikarya</taxon>
        <taxon>Ascomycota</taxon>
        <taxon>Pezizomycotina</taxon>
        <taxon>Sordariomycetes</taxon>
        <taxon>Sordariomycetidae</taxon>
        <taxon>Sordariales</taxon>
        <taxon>Chaetomiaceae</taxon>
        <taxon>Canariomyces</taxon>
    </lineage>
</organism>
<dbReference type="PANTHER" id="PTHR47706">
    <property type="entry name" value="NMRA-LIKE FAMILY PROTEIN"/>
    <property type="match status" value="1"/>
</dbReference>
<dbReference type="RefSeq" id="XP_064670266.1">
    <property type="nucleotide sequence ID" value="XM_064818566.1"/>
</dbReference>
<evidence type="ECO:0000256" key="2">
    <source>
        <dbReference type="ARBA" id="ARBA00022857"/>
    </source>
</evidence>
<dbReference type="Gene3D" id="3.40.50.720">
    <property type="entry name" value="NAD(P)-binding Rossmann-like Domain"/>
    <property type="match status" value="1"/>
</dbReference>
<keyword evidence="6" id="KW-1185">Reference proteome</keyword>
<evidence type="ECO:0000313" key="6">
    <source>
        <dbReference type="Proteomes" id="UP001302812"/>
    </source>
</evidence>
<dbReference type="SUPFAM" id="SSF51735">
    <property type="entry name" value="NAD(P)-binding Rossmann-fold domains"/>
    <property type="match status" value="1"/>
</dbReference>
<protein>
    <submittedName>
        <fullName evidence="5">NAD(P)-binding protein</fullName>
    </submittedName>
</protein>
<dbReference type="Gene3D" id="3.90.25.10">
    <property type="entry name" value="UDP-galactose 4-epimerase, domain 1"/>
    <property type="match status" value="1"/>
</dbReference>
<evidence type="ECO:0000256" key="1">
    <source>
        <dbReference type="ARBA" id="ARBA00005725"/>
    </source>
</evidence>
<dbReference type="Pfam" id="PF05368">
    <property type="entry name" value="NmrA"/>
    <property type="match status" value="1"/>
</dbReference>
<keyword evidence="3" id="KW-0560">Oxidoreductase</keyword>
<comment type="similarity">
    <text evidence="1">Belongs to the NmrA-type oxidoreductase family. Isoflavone reductase subfamily.</text>
</comment>
<comment type="caution">
    <text evidence="5">The sequence shown here is derived from an EMBL/GenBank/DDBJ whole genome shotgun (WGS) entry which is preliminary data.</text>
</comment>
<reference evidence="5" key="1">
    <citation type="journal article" date="2023" name="Mol. Phylogenet. Evol.">
        <title>Genome-scale phylogeny and comparative genomics of the fungal order Sordariales.</title>
        <authorList>
            <person name="Hensen N."/>
            <person name="Bonometti L."/>
            <person name="Westerberg I."/>
            <person name="Brannstrom I.O."/>
            <person name="Guillou S."/>
            <person name="Cros-Aarteil S."/>
            <person name="Calhoun S."/>
            <person name="Haridas S."/>
            <person name="Kuo A."/>
            <person name="Mondo S."/>
            <person name="Pangilinan J."/>
            <person name="Riley R."/>
            <person name="LaButti K."/>
            <person name="Andreopoulos B."/>
            <person name="Lipzen A."/>
            <person name="Chen C."/>
            <person name="Yan M."/>
            <person name="Daum C."/>
            <person name="Ng V."/>
            <person name="Clum A."/>
            <person name="Steindorff A."/>
            <person name="Ohm R.A."/>
            <person name="Martin F."/>
            <person name="Silar P."/>
            <person name="Natvig D.O."/>
            <person name="Lalanne C."/>
            <person name="Gautier V."/>
            <person name="Ament-Velasquez S.L."/>
            <person name="Kruys A."/>
            <person name="Hutchinson M.I."/>
            <person name="Powell A.J."/>
            <person name="Barry K."/>
            <person name="Miller A.N."/>
            <person name="Grigoriev I.V."/>
            <person name="Debuchy R."/>
            <person name="Gladieux P."/>
            <person name="Hiltunen Thoren M."/>
            <person name="Johannesson H."/>
        </authorList>
    </citation>
    <scope>NUCLEOTIDE SEQUENCE</scope>
    <source>
        <strain evidence="5">CBS 508.74</strain>
    </source>
</reference>
<dbReference type="Proteomes" id="UP001302812">
    <property type="component" value="Unassembled WGS sequence"/>
</dbReference>
<sequence length="342" mass="37120">MAPLRVAVVGASGETGGSIVTALLESPDQFEVIALVRPASISKPKIQEFQKRGMKVVAADVANSSEAELAKALEGVDTVVAAVDGFSLQHQIPLANAAKAAGVKRFIPNFFGPPSPRGIQWIRDQKLAILDYINQLYLGYTVVEVGWWQQLIVPKLASGRADHAQVLPLEASPHTTIYGDGNVKIGLTHLRDIGRYVARIIADPRTLNKKVYVYGELATQNEVVALMEKVSGEKIQMKHMSKEATLSAIAEAKAMGTAGVLARAASEYPLSWAIRGDSTPEHAAYLGFLDGKELYPDFKPTTLEEFFREVLGLGSREYEKPYGGNLDVEGLAKRAETYAERA</sequence>